<protein>
    <submittedName>
        <fullName evidence="1">Cyclase family protein</fullName>
    </submittedName>
</protein>
<dbReference type="InterPro" id="IPR007325">
    <property type="entry name" value="KFase/CYL"/>
</dbReference>
<comment type="caution">
    <text evidence="1">The sequence shown here is derived from an EMBL/GenBank/DDBJ whole genome shotgun (WGS) entry which is preliminary data.</text>
</comment>
<dbReference type="EMBL" id="JACRSZ010000005">
    <property type="protein sequence ID" value="MBC8572747.1"/>
    <property type="molecule type" value="Genomic_DNA"/>
</dbReference>
<accession>A0ABR7N8M2</accession>
<dbReference type="PANTHER" id="PTHR31118">
    <property type="entry name" value="CYCLASE-LIKE PROTEIN 2"/>
    <property type="match status" value="1"/>
</dbReference>
<gene>
    <name evidence="1" type="ORF">H8716_06560</name>
</gene>
<dbReference type="Gene3D" id="3.50.30.50">
    <property type="entry name" value="Putative cyclase"/>
    <property type="match status" value="1"/>
</dbReference>
<name>A0ABR7N8M2_9FIRM</name>
<dbReference type="InterPro" id="IPR037175">
    <property type="entry name" value="KFase_sf"/>
</dbReference>
<proteinExistence type="predicted"/>
<organism evidence="1 2">
    <name type="scientific">Jingyaoa shaoxingensis</name>
    <dbReference type="NCBI Taxonomy" id="2763671"/>
    <lineage>
        <taxon>Bacteria</taxon>
        <taxon>Bacillati</taxon>
        <taxon>Bacillota</taxon>
        <taxon>Clostridia</taxon>
        <taxon>Lachnospirales</taxon>
        <taxon>Lachnospiraceae</taxon>
        <taxon>Jingyaoa</taxon>
    </lineage>
</organism>
<dbReference type="SUPFAM" id="SSF102198">
    <property type="entry name" value="Putative cyclase"/>
    <property type="match status" value="1"/>
</dbReference>
<dbReference type="Proteomes" id="UP000657421">
    <property type="component" value="Unassembled WGS sequence"/>
</dbReference>
<keyword evidence="2" id="KW-1185">Reference proteome</keyword>
<dbReference type="Pfam" id="PF04199">
    <property type="entry name" value="Cyclase"/>
    <property type="match status" value="1"/>
</dbReference>
<dbReference type="PANTHER" id="PTHR31118:SF12">
    <property type="entry name" value="CYCLASE-LIKE PROTEIN 2"/>
    <property type="match status" value="1"/>
</dbReference>
<reference evidence="1 2" key="1">
    <citation type="submission" date="2020-08" db="EMBL/GenBank/DDBJ databases">
        <title>Genome public.</title>
        <authorList>
            <person name="Liu C."/>
            <person name="Sun Q."/>
        </authorList>
    </citation>
    <scope>NUCLEOTIDE SEQUENCE [LARGE SCALE GENOMIC DNA]</scope>
    <source>
        <strain evidence="1 2">NSJ-46</strain>
    </source>
</reference>
<evidence type="ECO:0000313" key="2">
    <source>
        <dbReference type="Proteomes" id="UP000657421"/>
    </source>
</evidence>
<dbReference type="RefSeq" id="WP_249307776.1">
    <property type="nucleotide sequence ID" value="NZ_JACRSZ010000005.1"/>
</dbReference>
<sequence>MFIIKQKYRIGRGKVMDGIGIREFGKLINDKFKIVDLSPVIEKGIPRWPSHPHLVIDKTVTHEHDGFYCQSISMAEHTGAHVDAPAHSCSYKMDRTIDTFDVSHFFVPAVLYDLRWLELQPGEQATAEDILECERRSGAAVRENEMALLCFGWDRFWCTDKDAIWYAQNEPGLDRTAAELFYNRKVRAIGTDTIGGDIAKKEGECKKSWGHDEFWLPKDIIIFEELVNLSKLPVYSYFIALPLNIKEGSGSPLRAVAIVEK</sequence>
<evidence type="ECO:0000313" key="1">
    <source>
        <dbReference type="EMBL" id="MBC8572747.1"/>
    </source>
</evidence>